<accession>A0AAW6FJ43</accession>
<sequence length="229" mass="26561">MKWINKLLLSIVWVGLVASCSDDDSHELPVISPVSTGTFTDTRDDNTYNYVRIGNLEWMTENCRYRTSDCKYYVDYGNTGQTNPSDVYSDRYGFLYTLLDAPNAVPEGWRIPTDEDFKQLERALGMSAANADELDWRGGGTGTLMRQAEEGTRLNFQLAGYYTPYMIMQTPGYRFMGAYGFYWTSTKDESKNGEYYFYRKLYYESDQVYRQSIENNAQYLSLRLVRNAQ</sequence>
<dbReference type="Pfam" id="PF09603">
    <property type="entry name" value="Fib_succ_major"/>
    <property type="match status" value="1"/>
</dbReference>
<comment type="caution">
    <text evidence="3">The sequence shown here is derived from an EMBL/GenBank/DDBJ whole genome shotgun (WGS) entry which is preliminary data.</text>
</comment>
<dbReference type="AlphaFoldDB" id="A0AAW6FJ43"/>
<evidence type="ECO:0000313" key="2">
    <source>
        <dbReference type="EMBL" id="MCG4960095.1"/>
    </source>
</evidence>
<dbReference type="PROSITE" id="PS51257">
    <property type="entry name" value="PROKAR_LIPOPROTEIN"/>
    <property type="match status" value="1"/>
</dbReference>
<dbReference type="Proteomes" id="UP001199750">
    <property type="component" value="Unassembled WGS sequence"/>
</dbReference>
<evidence type="ECO:0000313" key="3">
    <source>
        <dbReference type="EMBL" id="MDB9223766.1"/>
    </source>
</evidence>
<reference evidence="3" key="2">
    <citation type="submission" date="2023-01" db="EMBL/GenBank/DDBJ databases">
        <title>Human gut microbiome strain richness.</title>
        <authorList>
            <person name="Chen-Liaw A."/>
        </authorList>
    </citation>
    <scope>NUCLEOTIDE SEQUENCE</scope>
    <source>
        <strain evidence="3">RTP21484st1_B7_RTP21484_190118</strain>
    </source>
</reference>
<dbReference type="Proteomes" id="UP001212263">
    <property type="component" value="Unassembled WGS sequence"/>
</dbReference>
<evidence type="ECO:0000259" key="1">
    <source>
        <dbReference type="Pfam" id="PF09603"/>
    </source>
</evidence>
<evidence type="ECO:0000313" key="4">
    <source>
        <dbReference type="Proteomes" id="UP001212263"/>
    </source>
</evidence>
<feature type="domain" description="Fibrobacter succinogenes major paralogous" evidence="1">
    <location>
        <begin position="51"/>
        <end position="226"/>
    </location>
</feature>
<proteinExistence type="predicted"/>
<organism evidence="3 4">
    <name type="scientific">Odoribacter splanchnicus</name>
    <dbReference type="NCBI Taxonomy" id="28118"/>
    <lineage>
        <taxon>Bacteria</taxon>
        <taxon>Pseudomonadati</taxon>
        <taxon>Bacteroidota</taxon>
        <taxon>Bacteroidia</taxon>
        <taxon>Bacteroidales</taxon>
        <taxon>Odoribacteraceae</taxon>
        <taxon>Odoribacter</taxon>
    </lineage>
</organism>
<dbReference type="GeneID" id="61273565"/>
<dbReference type="InterPro" id="IPR011871">
    <property type="entry name" value="Fib_succ_major"/>
</dbReference>
<name>A0AAW6FJ43_9BACT</name>
<dbReference type="RefSeq" id="WP_013610660.1">
    <property type="nucleotide sequence ID" value="NZ_JABWDG010000014.1"/>
</dbReference>
<reference evidence="2" key="1">
    <citation type="submission" date="2022-01" db="EMBL/GenBank/DDBJ databases">
        <title>Collection of gut derived symbiotic bacterial strains cultured from healthy donors.</title>
        <authorList>
            <person name="Lin H."/>
            <person name="Kohout C."/>
            <person name="Waligurski E."/>
            <person name="Pamer E.G."/>
        </authorList>
    </citation>
    <scope>NUCLEOTIDE SEQUENCE</scope>
    <source>
        <strain evidence="2">DFI.1.149</strain>
    </source>
</reference>
<dbReference type="EMBL" id="JAQMRD010000015">
    <property type="protein sequence ID" value="MDB9223766.1"/>
    <property type="molecule type" value="Genomic_DNA"/>
</dbReference>
<dbReference type="NCBIfam" id="TIGR02145">
    <property type="entry name" value="Fib_succ_major"/>
    <property type="match status" value="1"/>
</dbReference>
<dbReference type="EMBL" id="JAKNDN010000016">
    <property type="protein sequence ID" value="MCG4960095.1"/>
    <property type="molecule type" value="Genomic_DNA"/>
</dbReference>
<gene>
    <name evidence="2" type="ORF">L0P03_09565</name>
    <name evidence="3" type="ORF">PN645_12210</name>
</gene>
<protein>
    <submittedName>
        <fullName evidence="3">Fibrobacter succinogenes major paralogous domain-containing protein</fullName>
    </submittedName>
</protein>